<dbReference type="EMBL" id="WLYI01000006">
    <property type="protein sequence ID" value="MTD18715.1"/>
    <property type="molecule type" value="Genomic_DNA"/>
</dbReference>
<comment type="caution">
    <text evidence="6">The sequence shown here is derived from an EMBL/GenBank/DDBJ whole genome shotgun (WGS) entry which is preliminary data.</text>
</comment>
<evidence type="ECO:0000256" key="3">
    <source>
        <dbReference type="ARBA" id="ARBA00022801"/>
    </source>
</evidence>
<keyword evidence="7" id="KW-1185">Reference proteome</keyword>
<feature type="non-terminal residue" evidence="6">
    <location>
        <position position="99"/>
    </location>
</feature>
<feature type="domain" description="NlpC/P60" evidence="5">
    <location>
        <begin position="48"/>
        <end position="99"/>
    </location>
</feature>
<reference evidence="6 7" key="1">
    <citation type="submission" date="2019-11" db="EMBL/GenBank/DDBJ databases">
        <title>Pseudmonas karstica sp. nov. and Pseudomonas spelaei sp. nov. from caves.</title>
        <authorList>
            <person name="Zeman M."/>
        </authorList>
    </citation>
    <scope>NUCLEOTIDE SEQUENCE [LARGE SCALE GENOMIC DNA]</scope>
    <source>
        <strain evidence="6 7">CCM 7891</strain>
    </source>
</reference>
<sequence length="99" mass="11139">MVSVVSKFTLVIVFTYFFSEYLFASTARAEYLNAGYMRHDSSLAAHTDKRIDNVVKRAHELIGTPYRWGGASVSKGFDCSGLLFYLFRSEAGINIPRTT</sequence>
<evidence type="ECO:0000313" key="7">
    <source>
        <dbReference type="Proteomes" id="UP000431485"/>
    </source>
</evidence>
<keyword evidence="3" id="KW-0378">Hydrolase</keyword>
<evidence type="ECO:0000256" key="4">
    <source>
        <dbReference type="ARBA" id="ARBA00022807"/>
    </source>
</evidence>
<dbReference type="SUPFAM" id="SSF54001">
    <property type="entry name" value="Cysteine proteinases"/>
    <property type="match status" value="1"/>
</dbReference>
<protein>
    <submittedName>
        <fullName evidence="6">Peptidoglycan endopeptidase</fullName>
    </submittedName>
</protein>
<evidence type="ECO:0000259" key="5">
    <source>
        <dbReference type="PROSITE" id="PS51935"/>
    </source>
</evidence>
<dbReference type="Gene3D" id="3.90.1720.10">
    <property type="entry name" value="endopeptidase domain like (from Nostoc punctiforme)"/>
    <property type="match status" value="1"/>
</dbReference>
<dbReference type="PROSITE" id="PS51935">
    <property type="entry name" value="NLPC_P60"/>
    <property type="match status" value="1"/>
</dbReference>
<dbReference type="PANTHER" id="PTHR47053:SF1">
    <property type="entry name" value="MUREIN DD-ENDOPEPTIDASE MEPH-RELATED"/>
    <property type="match status" value="1"/>
</dbReference>
<proteinExistence type="inferred from homology"/>
<dbReference type="GO" id="GO:0008234">
    <property type="term" value="F:cysteine-type peptidase activity"/>
    <property type="evidence" value="ECO:0007669"/>
    <property type="project" value="UniProtKB-KW"/>
</dbReference>
<dbReference type="InterPro" id="IPR000064">
    <property type="entry name" value="NLP_P60_dom"/>
</dbReference>
<accession>A0A7X2RRS6</accession>
<evidence type="ECO:0000256" key="1">
    <source>
        <dbReference type="ARBA" id="ARBA00007074"/>
    </source>
</evidence>
<name>A0A7X2RRS6_9PSED</name>
<dbReference type="InterPro" id="IPR051202">
    <property type="entry name" value="Peptidase_C40"/>
</dbReference>
<gene>
    <name evidence="6" type="ORF">GIR22_06065</name>
</gene>
<keyword evidence="2" id="KW-0645">Protease</keyword>
<evidence type="ECO:0000313" key="6">
    <source>
        <dbReference type="EMBL" id="MTD18715.1"/>
    </source>
</evidence>
<organism evidence="6 7">
    <name type="scientific">Pseudomonas karstica</name>
    <dbReference type="NCBI Taxonomy" id="1055468"/>
    <lineage>
        <taxon>Bacteria</taxon>
        <taxon>Pseudomonadati</taxon>
        <taxon>Pseudomonadota</taxon>
        <taxon>Gammaproteobacteria</taxon>
        <taxon>Pseudomonadales</taxon>
        <taxon>Pseudomonadaceae</taxon>
        <taxon>Pseudomonas</taxon>
    </lineage>
</organism>
<evidence type="ECO:0000256" key="2">
    <source>
        <dbReference type="ARBA" id="ARBA00022670"/>
    </source>
</evidence>
<dbReference type="AlphaFoldDB" id="A0A7X2RRS6"/>
<dbReference type="Proteomes" id="UP000431485">
    <property type="component" value="Unassembled WGS sequence"/>
</dbReference>
<dbReference type="Pfam" id="PF00877">
    <property type="entry name" value="NLPC_P60"/>
    <property type="match status" value="1"/>
</dbReference>
<dbReference type="PANTHER" id="PTHR47053">
    <property type="entry name" value="MUREIN DD-ENDOPEPTIDASE MEPH-RELATED"/>
    <property type="match status" value="1"/>
</dbReference>
<dbReference type="InterPro" id="IPR038765">
    <property type="entry name" value="Papain-like_cys_pep_sf"/>
</dbReference>
<keyword evidence="4" id="KW-0788">Thiol protease</keyword>
<dbReference type="GO" id="GO:0006508">
    <property type="term" value="P:proteolysis"/>
    <property type="evidence" value="ECO:0007669"/>
    <property type="project" value="UniProtKB-KW"/>
</dbReference>
<comment type="similarity">
    <text evidence="1">Belongs to the peptidase C40 family.</text>
</comment>